<evidence type="ECO:0000256" key="1">
    <source>
        <dbReference type="ARBA" id="ARBA00001973"/>
    </source>
</evidence>
<evidence type="ECO:0000256" key="3">
    <source>
        <dbReference type="ARBA" id="ARBA00022525"/>
    </source>
</evidence>
<comment type="caution">
    <text evidence="9">The sequence shown here is derived from an EMBL/GenBank/DDBJ whole genome shotgun (WGS) entry which is preliminary data.</text>
</comment>
<dbReference type="Proteomes" id="UP000308133">
    <property type="component" value="Unassembled WGS sequence"/>
</dbReference>
<reference evidence="9 10" key="1">
    <citation type="submission" date="2018-02" db="EMBL/GenBank/DDBJ databases">
        <title>Draft genome sequences of Elsinoe sp., causing black scab on jojoba.</title>
        <authorList>
            <person name="Stodart B."/>
            <person name="Jeffress S."/>
            <person name="Ash G."/>
            <person name="Arun Chinnappa K."/>
        </authorList>
    </citation>
    <scope>NUCLEOTIDE SEQUENCE [LARGE SCALE GENOMIC DNA]</scope>
    <source>
        <strain evidence="9 10">Hillstone_2</strain>
    </source>
</reference>
<dbReference type="PANTHER" id="PTHR33353:SF32">
    <property type="entry name" value="ENDO-BETA-1,4-GLUCANASE D"/>
    <property type="match status" value="1"/>
</dbReference>
<comment type="cofactor">
    <cofactor evidence="1">
        <name>Cu(2+)</name>
        <dbReference type="ChEBI" id="CHEBI:29036"/>
    </cofactor>
</comment>
<evidence type="ECO:0000259" key="8">
    <source>
        <dbReference type="Pfam" id="PF03443"/>
    </source>
</evidence>
<feature type="signal peptide" evidence="7">
    <location>
        <begin position="1"/>
        <end position="20"/>
    </location>
</feature>
<feature type="compositionally biased region" description="Pro residues" evidence="6">
    <location>
        <begin position="366"/>
        <end position="376"/>
    </location>
</feature>
<evidence type="ECO:0000256" key="5">
    <source>
        <dbReference type="RuleBase" id="RU368122"/>
    </source>
</evidence>
<dbReference type="Gene3D" id="2.70.50.70">
    <property type="match status" value="1"/>
</dbReference>
<proteinExistence type="predicted"/>
<evidence type="ECO:0000256" key="2">
    <source>
        <dbReference type="ARBA" id="ARBA00004613"/>
    </source>
</evidence>
<evidence type="ECO:0000313" key="10">
    <source>
        <dbReference type="Proteomes" id="UP000308133"/>
    </source>
</evidence>
<gene>
    <name evidence="9" type="ORF">C1H76_6189</name>
</gene>
<keyword evidence="5" id="KW-0624">Polysaccharide degradation</keyword>
<dbReference type="GO" id="GO:0005576">
    <property type="term" value="C:extracellular region"/>
    <property type="evidence" value="ECO:0007669"/>
    <property type="project" value="UniProtKB-SubCell"/>
</dbReference>
<keyword evidence="5" id="KW-0136">Cellulose degradation</keyword>
<feature type="domain" description="Auxiliary Activity family 9 catalytic" evidence="8">
    <location>
        <begin position="21"/>
        <end position="231"/>
    </location>
</feature>
<dbReference type="AlphaFoldDB" id="A0A4U7ATK7"/>
<dbReference type="GO" id="GO:0030245">
    <property type="term" value="P:cellulose catabolic process"/>
    <property type="evidence" value="ECO:0007669"/>
    <property type="project" value="UniProtKB-UniRule"/>
</dbReference>
<dbReference type="EC" id="1.14.99.56" evidence="5"/>
<comment type="catalytic activity">
    <reaction evidence="5">
        <text>[(1-&gt;4)-beta-D-glucosyl]n+m + reduced acceptor + O2 = 4-dehydro-beta-D-glucosyl-[(1-&gt;4)-beta-D-glucosyl]n-1 + [(1-&gt;4)-beta-D-glucosyl]m + acceptor + H2O.</text>
        <dbReference type="EC" id="1.14.99.56"/>
    </reaction>
</comment>
<evidence type="ECO:0000313" key="9">
    <source>
        <dbReference type="EMBL" id="TKX21693.1"/>
    </source>
</evidence>
<evidence type="ECO:0000256" key="7">
    <source>
        <dbReference type="SAM" id="SignalP"/>
    </source>
</evidence>
<evidence type="ECO:0000256" key="6">
    <source>
        <dbReference type="SAM" id="MobiDB-lite"/>
    </source>
</evidence>
<comment type="function">
    <text evidence="5">Lytic polysaccharide monooxygenase (LMPO) that depolymerizes crystalline and amorphous polysaccharides via the oxidation of scissile alpha- or beta-(1-4)-glycosidic bonds, yielding C1 and/or C4 oxidation products. Catalysis by LPMOs requires the reduction of the active-site copper from Cu(II) to Cu(I) by a reducing agent and H(2)O(2) or O(2) as a cosubstrate.</text>
</comment>
<dbReference type="Pfam" id="PF03443">
    <property type="entry name" value="AA9"/>
    <property type="match status" value="1"/>
</dbReference>
<sequence length="523" mass="55406">MLSIKKTLLLGVALAPSALAHTIFTNFYVNSVDQGNGTCVRMSKVDNAANSPIPDVEGTDMACGVSGLDSVARTCPIPDGATVTFKYDSIDRKPGKNWYIDPSHKGPCAIYAKKVDSPSADPTGDGWFKLWDQGFDGNKWCTENMIANNGLISVKLPSGLQRGYYLLRPELLALHAATDGDPQFYSGCAQVFLEGTGNLVPDTTVSIPGYVKKSDPALTWNIYYGTNPNDYVTPGGKVSGFVQNSNARVAQQSQTDGLKPEGCILENANWCGTEVPDYTDEDGCWKAVENCWDQNQACWDSVNNVIFDGCKISETRCKEITATCDNKVFPGPPNKGKVLTAPKSTITLGNVPAAGPVTGGSAAAPAPAPEPEPAAPAPSSAAPAPSSAAPAPSPAPEPEQPAPAPEAPAATPEQPKYEASAPAPSTTEQPAAQTPTTPSPVEEQDNEDDNEEGTSDDETEEPAKPAPEAPATTPAPEYNGDSPVVYITEYEIVWETVTGPYPGRKARRHAHVRKHIGHPAFRK</sequence>
<dbReference type="InterPro" id="IPR049892">
    <property type="entry name" value="AA9"/>
</dbReference>
<accession>A0A4U7ATK7</accession>
<keyword evidence="5" id="KW-0119">Carbohydrate metabolism</keyword>
<dbReference type="GO" id="GO:0030248">
    <property type="term" value="F:cellulose binding"/>
    <property type="evidence" value="ECO:0007669"/>
    <property type="project" value="UniProtKB-UniRule"/>
</dbReference>
<dbReference type="GO" id="GO:0008810">
    <property type="term" value="F:cellulase activity"/>
    <property type="evidence" value="ECO:0007669"/>
    <property type="project" value="UniProtKB-UniRule"/>
</dbReference>
<feature type="compositionally biased region" description="Low complexity" evidence="6">
    <location>
        <begin position="407"/>
        <end position="440"/>
    </location>
</feature>
<protein>
    <recommendedName>
        <fullName evidence="5">AA9 family lytic polysaccharide monooxygenase</fullName>
        <ecNumber evidence="5">1.14.99.56</ecNumber>
    </recommendedName>
    <alternativeName>
        <fullName evidence="5">Endo-beta-1,4-glucanase</fullName>
    </alternativeName>
    <alternativeName>
        <fullName evidence="5">Glycosyl hydrolase 61 family protein</fullName>
    </alternativeName>
</protein>
<feature type="region of interest" description="Disordered" evidence="6">
    <location>
        <begin position="500"/>
        <end position="523"/>
    </location>
</feature>
<feature type="chain" id="PRO_5020780153" description="AA9 family lytic polysaccharide monooxygenase" evidence="7">
    <location>
        <begin position="21"/>
        <end position="523"/>
    </location>
</feature>
<keyword evidence="4 5" id="KW-1015">Disulfide bond</keyword>
<dbReference type="PANTHER" id="PTHR33353">
    <property type="entry name" value="PUTATIVE (AFU_ORTHOLOGUE AFUA_1G12560)-RELATED"/>
    <property type="match status" value="1"/>
</dbReference>
<keyword evidence="3 5" id="KW-0964">Secreted</keyword>
<dbReference type="InterPro" id="IPR005103">
    <property type="entry name" value="AA9_LPMO"/>
</dbReference>
<feature type="compositionally biased region" description="Pro residues" evidence="6">
    <location>
        <begin position="391"/>
        <end position="406"/>
    </location>
</feature>
<dbReference type="EMBL" id="PTQR01000080">
    <property type="protein sequence ID" value="TKX21693.1"/>
    <property type="molecule type" value="Genomic_DNA"/>
</dbReference>
<comment type="domain">
    <text evidence="5">Has a modular structure: an endo-beta-1,4-glucanase catalytic module at the N-terminus, a linker rich in serines and threonines, and a C-terminal carbohydrate-binding module (CBM).</text>
</comment>
<feature type="compositionally biased region" description="Low complexity" evidence="6">
    <location>
        <begin position="377"/>
        <end position="390"/>
    </location>
</feature>
<keyword evidence="7" id="KW-0732">Signal</keyword>
<feature type="compositionally biased region" description="Basic residues" evidence="6">
    <location>
        <begin position="504"/>
        <end position="523"/>
    </location>
</feature>
<dbReference type="CDD" id="cd21175">
    <property type="entry name" value="LPMO_AA9"/>
    <property type="match status" value="1"/>
</dbReference>
<feature type="compositionally biased region" description="Acidic residues" evidence="6">
    <location>
        <begin position="442"/>
        <end position="460"/>
    </location>
</feature>
<feature type="region of interest" description="Disordered" evidence="6">
    <location>
        <begin position="358"/>
        <end position="481"/>
    </location>
</feature>
<comment type="subcellular location">
    <subcellularLocation>
        <location evidence="2 5">Secreted</location>
    </subcellularLocation>
</comment>
<organism evidence="9 10">
    <name type="scientific">Elsinoe australis</name>
    <dbReference type="NCBI Taxonomy" id="40998"/>
    <lineage>
        <taxon>Eukaryota</taxon>
        <taxon>Fungi</taxon>
        <taxon>Dikarya</taxon>
        <taxon>Ascomycota</taxon>
        <taxon>Pezizomycotina</taxon>
        <taxon>Dothideomycetes</taxon>
        <taxon>Dothideomycetidae</taxon>
        <taxon>Myriangiales</taxon>
        <taxon>Elsinoaceae</taxon>
        <taxon>Elsinoe</taxon>
    </lineage>
</organism>
<evidence type="ECO:0000256" key="4">
    <source>
        <dbReference type="ARBA" id="ARBA00023157"/>
    </source>
</evidence>
<name>A0A4U7ATK7_9PEZI</name>